<evidence type="ECO:0000256" key="3">
    <source>
        <dbReference type="ARBA" id="ARBA00022989"/>
    </source>
</evidence>
<accession>A0ABM3GA43</accession>
<dbReference type="RefSeq" id="XP_046597136.1">
    <property type="nucleotide sequence ID" value="XM_046741180.1"/>
</dbReference>
<organism evidence="6 7">
    <name type="scientific">Neodiprion lecontei</name>
    <name type="common">Redheaded pine sawfly</name>
    <dbReference type="NCBI Taxonomy" id="441921"/>
    <lineage>
        <taxon>Eukaryota</taxon>
        <taxon>Metazoa</taxon>
        <taxon>Ecdysozoa</taxon>
        <taxon>Arthropoda</taxon>
        <taxon>Hexapoda</taxon>
        <taxon>Insecta</taxon>
        <taxon>Pterygota</taxon>
        <taxon>Neoptera</taxon>
        <taxon>Endopterygota</taxon>
        <taxon>Hymenoptera</taxon>
        <taxon>Tenthredinoidea</taxon>
        <taxon>Diprionidae</taxon>
        <taxon>Diprioninae</taxon>
        <taxon>Neodiprion</taxon>
    </lineage>
</organism>
<evidence type="ECO:0000256" key="5">
    <source>
        <dbReference type="SAM" id="Phobius"/>
    </source>
</evidence>
<feature type="transmembrane region" description="Helical" evidence="5">
    <location>
        <begin position="140"/>
        <end position="165"/>
    </location>
</feature>
<dbReference type="InterPro" id="IPR036259">
    <property type="entry name" value="MFS_trans_sf"/>
</dbReference>
<comment type="subcellular location">
    <subcellularLocation>
        <location evidence="1">Membrane</location>
    </subcellularLocation>
</comment>
<feature type="transmembrane region" description="Helical" evidence="5">
    <location>
        <begin position="181"/>
        <end position="198"/>
    </location>
</feature>
<evidence type="ECO:0000256" key="1">
    <source>
        <dbReference type="ARBA" id="ARBA00004370"/>
    </source>
</evidence>
<evidence type="ECO:0000313" key="7">
    <source>
        <dbReference type="RefSeq" id="XP_046597136.1"/>
    </source>
</evidence>
<evidence type="ECO:0000256" key="4">
    <source>
        <dbReference type="ARBA" id="ARBA00023136"/>
    </source>
</evidence>
<feature type="transmembrane region" description="Helical" evidence="5">
    <location>
        <begin position="67"/>
        <end position="86"/>
    </location>
</feature>
<dbReference type="InterPro" id="IPR050549">
    <property type="entry name" value="MFS_Trehalose_Transporter"/>
</dbReference>
<feature type="transmembrane region" description="Helical" evidence="5">
    <location>
        <begin position="234"/>
        <end position="255"/>
    </location>
</feature>
<feature type="transmembrane region" description="Helical" evidence="5">
    <location>
        <begin position="106"/>
        <end position="128"/>
    </location>
</feature>
<keyword evidence="3 5" id="KW-1133">Transmembrane helix</keyword>
<proteinExistence type="predicted"/>
<sequence>MKKLKPTPQIFAPLAVQVFKLKRKQEWLRGTTNVNEEIEVVKKNVEFELKNAGTLKELFKVKGNRKALVILIGLMSASELSGIMAVSSYSTLILKEVGSGITPNVYVIITRFVQLVASIASVFLVDRVGKKPILIGRKTLLLLLSIPCLASGVLITFARNCWWYYVARYKYKLRCNRSLQQAYWLQGSVAFVVIPMYIGEIAEDKIRGGLGVLVIVMYNSGLVLVYSVGPWVSLLSLATIGIAIPAVSLATFVWIPESPYFYIMKNRPELARKSLQWLRGTTHVDEEIEVVKKNVEFDLQNAGTFKELLIDPGNGKGLVIVLFTCQQLSGILAVLSYSTIILNKTGSGATSSISVIVIGLIQFVASFAPLFMVDRIGRRPLLLGSMFFSIIFLISMYVLAVSP</sequence>
<dbReference type="GeneID" id="107223208"/>
<dbReference type="SUPFAM" id="SSF103473">
    <property type="entry name" value="MFS general substrate transporter"/>
    <property type="match status" value="2"/>
</dbReference>
<evidence type="ECO:0000256" key="2">
    <source>
        <dbReference type="ARBA" id="ARBA00022692"/>
    </source>
</evidence>
<keyword evidence="2 5" id="KW-0812">Transmembrane</keyword>
<reference evidence="7" key="1">
    <citation type="submission" date="2025-08" db="UniProtKB">
        <authorList>
            <consortium name="RefSeq"/>
        </authorList>
    </citation>
    <scope>IDENTIFICATION</scope>
    <source>
        <tissue evidence="7">Thorax and Abdomen</tissue>
    </source>
</reference>
<keyword evidence="6" id="KW-1185">Reference proteome</keyword>
<dbReference type="InterPro" id="IPR005828">
    <property type="entry name" value="MFS_sugar_transport-like"/>
</dbReference>
<dbReference type="PANTHER" id="PTHR48021:SF46">
    <property type="entry name" value="MAJOR FACILITATOR SUPERFAMILY (MFS) PROFILE DOMAIN-CONTAINING PROTEIN"/>
    <property type="match status" value="1"/>
</dbReference>
<dbReference type="Pfam" id="PF00083">
    <property type="entry name" value="Sugar_tr"/>
    <property type="match status" value="1"/>
</dbReference>
<evidence type="ECO:0000313" key="6">
    <source>
        <dbReference type="Proteomes" id="UP000829291"/>
    </source>
</evidence>
<keyword evidence="4 5" id="KW-0472">Membrane</keyword>
<feature type="transmembrane region" description="Helical" evidence="5">
    <location>
        <begin position="210"/>
        <end position="228"/>
    </location>
</feature>
<dbReference type="PANTHER" id="PTHR48021">
    <property type="match status" value="1"/>
</dbReference>
<dbReference type="Proteomes" id="UP000829291">
    <property type="component" value="Chromosome 5"/>
</dbReference>
<name>A0ABM3GA43_NEOLC</name>
<protein>
    <submittedName>
        <fullName evidence="7">Facilitated trehalose transporter Tret1-like</fullName>
    </submittedName>
</protein>
<feature type="transmembrane region" description="Helical" evidence="5">
    <location>
        <begin position="380"/>
        <end position="400"/>
    </location>
</feature>
<dbReference type="Gene3D" id="1.20.1250.20">
    <property type="entry name" value="MFS general substrate transporter like domains"/>
    <property type="match status" value="2"/>
</dbReference>
<feature type="transmembrane region" description="Helical" evidence="5">
    <location>
        <begin position="318"/>
        <end position="340"/>
    </location>
</feature>
<gene>
    <name evidence="7" type="primary">LOC107223208</name>
</gene>
<feature type="transmembrane region" description="Helical" evidence="5">
    <location>
        <begin position="352"/>
        <end position="373"/>
    </location>
</feature>